<dbReference type="GO" id="GO:0003700">
    <property type="term" value="F:DNA-binding transcription factor activity"/>
    <property type="evidence" value="ECO:0007669"/>
    <property type="project" value="InterPro"/>
</dbReference>
<sequence>MSDFRRLPNLAALRAFEAAARHQNFSRAAEEIHLTHGAISHQVRALEQELGLELFTRNGKRIAVTAEGLRFAEVIRTSLSQIALAAAALQDAQRQTRLTISTLPSFAARWLAPRLERFIEIFPEMEVNLHSSNHKVDFAKEGVDIAIRFGVGAQAPGLRSEHLMDDVYYPVVSPHYNEGALPKTPQELLPSQLLRCHDEPWLGWFRLAGLDLAEPSGGLLYQDSSMLARAAHNGRGIALGRHSIVQSEVASGQLLRLFEIALPSPSSYYLVYPARALEQPQVRAFREWLLQEIASGQAQ</sequence>
<keyword evidence="7" id="KW-1185">Reference proteome</keyword>
<evidence type="ECO:0000256" key="2">
    <source>
        <dbReference type="ARBA" id="ARBA00023015"/>
    </source>
</evidence>
<dbReference type="SUPFAM" id="SSF46785">
    <property type="entry name" value="Winged helix' DNA-binding domain"/>
    <property type="match status" value="1"/>
</dbReference>
<dbReference type="PRINTS" id="PR00039">
    <property type="entry name" value="HTHLYSR"/>
</dbReference>
<protein>
    <submittedName>
        <fullName evidence="6">Transcriptional regulator GcvA</fullName>
    </submittedName>
</protein>
<dbReference type="FunFam" id="1.10.10.10:FF:000001">
    <property type="entry name" value="LysR family transcriptional regulator"/>
    <property type="match status" value="1"/>
</dbReference>
<keyword evidence="3" id="KW-0238">DNA-binding</keyword>
<dbReference type="InterPro" id="IPR005119">
    <property type="entry name" value="LysR_subst-bd"/>
</dbReference>
<dbReference type="AlphaFoldDB" id="A0A3S9HHL7"/>
<evidence type="ECO:0000256" key="3">
    <source>
        <dbReference type="ARBA" id="ARBA00023125"/>
    </source>
</evidence>
<dbReference type="SUPFAM" id="SSF53850">
    <property type="entry name" value="Periplasmic binding protein-like II"/>
    <property type="match status" value="1"/>
</dbReference>
<evidence type="ECO:0000313" key="7">
    <source>
        <dbReference type="Proteomes" id="UP000275663"/>
    </source>
</evidence>
<gene>
    <name evidence="6" type="primary">gcvA</name>
    <name evidence="6" type="ORF">EJN92_06050</name>
</gene>
<dbReference type="Proteomes" id="UP000275663">
    <property type="component" value="Chromosome"/>
</dbReference>
<dbReference type="CDD" id="cd08432">
    <property type="entry name" value="PBP2_GcdR_TrpI_HvrB_AmpR_like"/>
    <property type="match status" value="1"/>
</dbReference>
<dbReference type="Pfam" id="PF00126">
    <property type="entry name" value="HTH_1"/>
    <property type="match status" value="1"/>
</dbReference>
<reference evidence="6 7" key="1">
    <citation type="journal article" date="2011" name="Int. J. Syst. Evol. Microbiol.">
        <title>Description of Undibacterium oligocarboniphilum sp. nov., isolated from purified water, and Undibacterium pigrum strain CCUG 49012 as the type strain of Undibacterium parvum sp. nov., and emended descriptions of the genus Undibacterium and the species Undibacterium pigrum.</title>
        <authorList>
            <person name="Eder W."/>
            <person name="Wanner G."/>
            <person name="Ludwig W."/>
            <person name="Busse H.J."/>
            <person name="Ziemke-Kageler F."/>
            <person name="Lang E."/>
        </authorList>
    </citation>
    <scope>NUCLEOTIDE SEQUENCE [LARGE SCALE GENOMIC DNA]</scope>
    <source>
        <strain evidence="6 7">DSM 23061</strain>
    </source>
</reference>
<dbReference type="GO" id="GO:0043565">
    <property type="term" value="F:sequence-specific DNA binding"/>
    <property type="evidence" value="ECO:0007669"/>
    <property type="project" value="TreeGrafter"/>
</dbReference>
<name>A0A3S9HHL7_9BURK</name>
<dbReference type="Gene3D" id="1.10.10.10">
    <property type="entry name" value="Winged helix-like DNA-binding domain superfamily/Winged helix DNA-binding domain"/>
    <property type="match status" value="1"/>
</dbReference>
<dbReference type="PROSITE" id="PS50931">
    <property type="entry name" value="HTH_LYSR"/>
    <property type="match status" value="1"/>
</dbReference>
<keyword evidence="4" id="KW-0804">Transcription</keyword>
<dbReference type="EMBL" id="CP034464">
    <property type="protein sequence ID" value="AZP11601.1"/>
    <property type="molecule type" value="Genomic_DNA"/>
</dbReference>
<dbReference type="InterPro" id="IPR000847">
    <property type="entry name" value="LysR_HTH_N"/>
</dbReference>
<comment type="similarity">
    <text evidence="1">Belongs to the LysR transcriptional regulatory family.</text>
</comment>
<evidence type="ECO:0000313" key="6">
    <source>
        <dbReference type="EMBL" id="AZP11601.1"/>
    </source>
</evidence>
<dbReference type="PANTHER" id="PTHR30537:SF79">
    <property type="entry name" value="TRANSCRIPTIONAL REGULATOR-RELATED"/>
    <property type="match status" value="1"/>
</dbReference>
<dbReference type="GO" id="GO:0006351">
    <property type="term" value="P:DNA-templated transcription"/>
    <property type="evidence" value="ECO:0007669"/>
    <property type="project" value="TreeGrafter"/>
</dbReference>
<proteinExistence type="inferred from homology"/>
<evidence type="ECO:0000259" key="5">
    <source>
        <dbReference type="PROSITE" id="PS50931"/>
    </source>
</evidence>
<dbReference type="RefSeq" id="WP_126126986.1">
    <property type="nucleotide sequence ID" value="NZ_CP034464.1"/>
</dbReference>
<accession>A0A3S9HHL7</accession>
<organism evidence="6 7">
    <name type="scientific">Undibacterium parvum</name>
    <dbReference type="NCBI Taxonomy" id="401471"/>
    <lineage>
        <taxon>Bacteria</taxon>
        <taxon>Pseudomonadati</taxon>
        <taxon>Pseudomonadota</taxon>
        <taxon>Betaproteobacteria</taxon>
        <taxon>Burkholderiales</taxon>
        <taxon>Oxalobacteraceae</taxon>
        <taxon>Undibacterium</taxon>
    </lineage>
</organism>
<dbReference type="KEGG" id="upv:EJN92_06050"/>
<dbReference type="InterPro" id="IPR036390">
    <property type="entry name" value="WH_DNA-bd_sf"/>
</dbReference>
<dbReference type="PANTHER" id="PTHR30537">
    <property type="entry name" value="HTH-TYPE TRANSCRIPTIONAL REGULATOR"/>
    <property type="match status" value="1"/>
</dbReference>
<dbReference type="NCBIfam" id="NF008352">
    <property type="entry name" value="PRK11139.1"/>
    <property type="match status" value="1"/>
</dbReference>
<dbReference type="InterPro" id="IPR058163">
    <property type="entry name" value="LysR-type_TF_proteobact-type"/>
</dbReference>
<dbReference type="InterPro" id="IPR036388">
    <property type="entry name" value="WH-like_DNA-bd_sf"/>
</dbReference>
<evidence type="ECO:0000256" key="4">
    <source>
        <dbReference type="ARBA" id="ARBA00023163"/>
    </source>
</evidence>
<dbReference type="OrthoDB" id="8591238at2"/>
<evidence type="ECO:0000256" key="1">
    <source>
        <dbReference type="ARBA" id="ARBA00009437"/>
    </source>
</evidence>
<dbReference type="Gene3D" id="3.40.190.10">
    <property type="entry name" value="Periplasmic binding protein-like II"/>
    <property type="match status" value="2"/>
</dbReference>
<dbReference type="Pfam" id="PF03466">
    <property type="entry name" value="LysR_substrate"/>
    <property type="match status" value="1"/>
</dbReference>
<keyword evidence="2" id="KW-0805">Transcription regulation</keyword>
<feature type="domain" description="HTH lysR-type" evidence="5">
    <location>
        <begin position="8"/>
        <end position="65"/>
    </location>
</feature>